<dbReference type="AlphaFoldDB" id="A0A075SBQ3"/>
<reference evidence="1 2" key="1">
    <citation type="journal article" date="2014" name="Genome Announc.">
        <title>Whole-Genome Sequence of Streptococcus suis Serotype 4 Reference Strain 6407.</title>
        <authorList>
            <person name="Wang K."/>
            <person name="Chen J."/>
            <person name="Yao H."/>
            <person name="Lu C."/>
        </authorList>
    </citation>
    <scope>NUCLEOTIDE SEQUENCE [LARGE SCALE GENOMIC DNA]</scope>
    <source>
        <strain evidence="1">6407</strain>
    </source>
</reference>
<gene>
    <name evidence="1" type="ORF">ID09_01340</name>
</gene>
<dbReference type="EMBL" id="CP008921">
    <property type="protein sequence ID" value="AIG42777.1"/>
    <property type="molecule type" value="Genomic_DNA"/>
</dbReference>
<name>A0A075SBQ3_STRSU</name>
<evidence type="ECO:0000313" key="1">
    <source>
        <dbReference type="EMBL" id="AIG42777.1"/>
    </source>
</evidence>
<dbReference type="HOGENOM" id="CLU_2848116_0_0_9"/>
<dbReference type="Proteomes" id="UP000028185">
    <property type="component" value="Chromosome"/>
</dbReference>
<evidence type="ECO:0000313" key="2">
    <source>
        <dbReference type="Proteomes" id="UP000028185"/>
    </source>
</evidence>
<proteinExistence type="predicted"/>
<organism evidence="1 2">
    <name type="scientific">Streptococcus suis 6407</name>
    <dbReference type="NCBI Taxonomy" id="1214179"/>
    <lineage>
        <taxon>Bacteria</taxon>
        <taxon>Bacillati</taxon>
        <taxon>Bacillota</taxon>
        <taxon>Bacilli</taxon>
        <taxon>Lactobacillales</taxon>
        <taxon>Streptococcaceae</taxon>
        <taxon>Streptococcus</taxon>
    </lineage>
</organism>
<accession>A0A075SBQ3</accession>
<dbReference type="PATRIC" id="fig|1214179.4.peg.239"/>
<dbReference type="RefSeq" id="WP_024382054.1">
    <property type="nucleotide sequence ID" value="NZ_ALLE01000024.1"/>
</dbReference>
<sequence>MISEKEIQEIAISNVGYFEKMNKLSRDDRIRVIQAEKKIYSPSERVIKGRRREILYSRTQTATVK</sequence>
<protein>
    <submittedName>
        <fullName evidence="1">Uncharacterized protein</fullName>
    </submittedName>
</protein>